<keyword evidence="3 7" id="KW-1003">Cell membrane</keyword>
<evidence type="ECO:0000313" key="10">
    <source>
        <dbReference type="Proteomes" id="UP000642993"/>
    </source>
</evidence>
<evidence type="ECO:0000256" key="4">
    <source>
        <dbReference type="ARBA" id="ARBA00022692"/>
    </source>
</evidence>
<keyword evidence="6 7" id="KW-0472">Membrane</keyword>
<keyword evidence="5 7" id="KW-1133">Transmembrane helix</keyword>
<dbReference type="Pfam" id="PF09335">
    <property type="entry name" value="VTT_dom"/>
    <property type="match status" value="1"/>
</dbReference>
<accession>A0A927JCX4</accession>
<feature type="transmembrane region" description="Helical" evidence="7">
    <location>
        <begin position="12"/>
        <end position="32"/>
    </location>
</feature>
<comment type="subcellular location">
    <subcellularLocation>
        <location evidence="1 7">Cell membrane</location>
        <topology evidence="1 7">Multi-pass membrane protein</topology>
    </subcellularLocation>
</comment>
<feature type="transmembrane region" description="Helical" evidence="7">
    <location>
        <begin position="95"/>
        <end position="121"/>
    </location>
</feature>
<protein>
    <submittedName>
        <fullName evidence="9">VTT domain-containing protein</fullName>
    </submittedName>
</protein>
<dbReference type="EMBL" id="JACYWE010000005">
    <property type="protein sequence ID" value="MBD8506924.1"/>
    <property type="molecule type" value="Genomic_DNA"/>
</dbReference>
<comment type="caution">
    <text evidence="9">The sequence shown here is derived from an EMBL/GenBank/DDBJ whole genome shotgun (WGS) entry which is preliminary data.</text>
</comment>
<dbReference type="InterPro" id="IPR032816">
    <property type="entry name" value="VTT_dom"/>
</dbReference>
<organism evidence="9 10">
    <name type="scientific">Lolliginicoccus lacisalsi</name>
    <dbReference type="NCBI Taxonomy" id="2742202"/>
    <lineage>
        <taxon>Bacteria</taxon>
        <taxon>Bacillati</taxon>
        <taxon>Actinomycetota</taxon>
        <taxon>Actinomycetes</taxon>
        <taxon>Mycobacteriales</taxon>
        <taxon>Hoyosellaceae</taxon>
        <taxon>Lolliginicoccus</taxon>
    </lineage>
</organism>
<evidence type="ECO:0000256" key="5">
    <source>
        <dbReference type="ARBA" id="ARBA00022989"/>
    </source>
</evidence>
<dbReference type="InterPro" id="IPR032818">
    <property type="entry name" value="DedA-like"/>
</dbReference>
<proteinExistence type="inferred from homology"/>
<dbReference type="Proteomes" id="UP000642993">
    <property type="component" value="Unassembled WGS sequence"/>
</dbReference>
<dbReference type="RefSeq" id="WP_192039373.1">
    <property type="nucleotide sequence ID" value="NZ_JACYWE010000005.1"/>
</dbReference>
<evidence type="ECO:0000256" key="7">
    <source>
        <dbReference type="RuleBase" id="RU367016"/>
    </source>
</evidence>
<evidence type="ECO:0000256" key="3">
    <source>
        <dbReference type="ARBA" id="ARBA00022475"/>
    </source>
</evidence>
<evidence type="ECO:0000256" key="2">
    <source>
        <dbReference type="ARBA" id="ARBA00010792"/>
    </source>
</evidence>
<reference evidence="9" key="1">
    <citation type="submission" date="2020-09" db="EMBL/GenBank/DDBJ databases">
        <title>Hoyosella lacisalsi sp. nov., a halotolerant actinobacterium isolated from soil of Lake Gudzhirganskoe.</title>
        <authorList>
            <person name="Yang Q."/>
            <person name="Guo P.Y."/>
            <person name="Liu S.W."/>
            <person name="Li F.N."/>
            <person name="Sun C.H."/>
        </authorList>
    </citation>
    <scope>NUCLEOTIDE SEQUENCE</scope>
    <source>
        <strain evidence="9">G463</strain>
    </source>
</reference>
<feature type="transmembrane region" description="Helical" evidence="7">
    <location>
        <begin position="127"/>
        <end position="147"/>
    </location>
</feature>
<evidence type="ECO:0000259" key="8">
    <source>
        <dbReference type="Pfam" id="PF09335"/>
    </source>
</evidence>
<name>A0A927JCX4_9ACTN</name>
<keyword evidence="10" id="KW-1185">Reference proteome</keyword>
<sequence>MEYSSLAGHPFFIVYLALFGIVFLRAQATYWLGRLLGAGLYRTRLGARIEPRLERSRAIIDRYGPPAVTASFFTIGLQTAVNATAGATRMRFIRYLIAMLAGCAAWAAIYSLGGIAILTAWWRAFTYSPPLAIALLLVLAAALAWWLQRRRVGEASQPGS</sequence>
<dbReference type="GO" id="GO:0005886">
    <property type="term" value="C:plasma membrane"/>
    <property type="evidence" value="ECO:0007669"/>
    <property type="project" value="UniProtKB-SubCell"/>
</dbReference>
<feature type="domain" description="VTT" evidence="8">
    <location>
        <begin position="11"/>
        <end position="114"/>
    </location>
</feature>
<evidence type="ECO:0000256" key="1">
    <source>
        <dbReference type="ARBA" id="ARBA00004651"/>
    </source>
</evidence>
<dbReference type="PANTHER" id="PTHR30353">
    <property type="entry name" value="INNER MEMBRANE PROTEIN DEDA-RELATED"/>
    <property type="match status" value="1"/>
</dbReference>
<comment type="similarity">
    <text evidence="2 7">Belongs to the DedA family.</text>
</comment>
<comment type="caution">
    <text evidence="7">Lacks conserved residue(s) required for the propagation of feature annotation.</text>
</comment>
<evidence type="ECO:0000256" key="6">
    <source>
        <dbReference type="ARBA" id="ARBA00023136"/>
    </source>
</evidence>
<keyword evidence="4 7" id="KW-0812">Transmembrane</keyword>
<dbReference type="PANTHER" id="PTHR30353:SF15">
    <property type="entry name" value="INNER MEMBRANE PROTEIN YABI"/>
    <property type="match status" value="1"/>
</dbReference>
<dbReference type="AlphaFoldDB" id="A0A927JCX4"/>
<evidence type="ECO:0000313" key="9">
    <source>
        <dbReference type="EMBL" id="MBD8506924.1"/>
    </source>
</evidence>
<gene>
    <name evidence="9" type="ORF">HT102_10530</name>
</gene>